<dbReference type="EMBL" id="BARW01009755">
    <property type="protein sequence ID" value="GAI84220.1"/>
    <property type="molecule type" value="Genomic_DNA"/>
</dbReference>
<name>X1T9I8_9ZZZZ</name>
<sequence>MTMPPTPAIKPPEEEVPLPVTYAEYNVRRYPLDTARLEPGKRVDLPGDSLTAYTNGTLAGCYIRLESPSADAI</sequence>
<organism evidence="1">
    <name type="scientific">marine sediment metagenome</name>
    <dbReference type="NCBI Taxonomy" id="412755"/>
    <lineage>
        <taxon>unclassified sequences</taxon>
        <taxon>metagenomes</taxon>
        <taxon>ecological metagenomes</taxon>
    </lineage>
</organism>
<dbReference type="AlphaFoldDB" id="X1T9I8"/>
<feature type="non-terminal residue" evidence="1">
    <location>
        <position position="73"/>
    </location>
</feature>
<evidence type="ECO:0000313" key="1">
    <source>
        <dbReference type="EMBL" id="GAI84220.1"/>
    </source>
</evidence>
<reference evidence="1" key="1">
    <citation type="journal article" date="2014" name="Front. Microbiol.">
        <title>High frequency of phylogenetically diverse reductive dehalogenase-homologous genes in deep subseafloor sedimentary metagenomes.</title>
        <authorList>
            <person name="Kawai M."/>
            <person name="Futagami T."/>
            <person name="Toyoda A."/>
            <person name="Takaki Y."/>
            <person name="Nishi S."/>
            <person name="Hori S."/>
            <person name="Arai W."/>
            <person name="Tsubouchi T."/>
            <person name="Morono Y."/>
            <person name="Uchiyama I."/>
            <person name="Ito T."/>
            <person name="Fujiyama A."/>
            <person name="Inagaki F."/>
            <person name="Takami H."/>
        </authorList>
    </citation>
    <scope>NUCLEOTIDE SEQUENCE</scope>
    <source>
        <strain evidence="1">Expedition CK06-06</strain>
    </source>
</reference>
<gene>
    <name evidence="1" type="ORF">S12H4_19493</name>
</gene>
<accession>X1T9I8</accession>
<proteinExistence type="predicted"/>
<comment type="caution">
    <text evidence="1">The sequence shown here is derived from an EMBL/GenBank/DDBJ whole genome shotgun (WGS) entry which is preliminary data.</text>
</comment>
<protein>
    <submittedName>
        <fullName evidence="1">Uncharacterized protein</fullName>
    </submittedName>
</protein>